<dbReference type="RefSeq" id="WP_166052898.1">
    <property type="nucleotide sequence ID" value="NZ_JAAMPJ010000011.1"/>
</dbReference>
<dbReference type="Proteomes" id="UP000481360">
    <property type="component" value="Unassembled WGS sequence"/>
</dbReference>
<protein>
    <submittedName>
        <fullName evidence="1">Uncharacterized protein</fullName>
    </submittedName>
</protein>
<evidence type="ECO:0000313" key="2">
    <source>
        <dbReference type="Proteomes" id="UP000481360"/>
    </source>
</evidence>
<name>A0A7C9RUZ7_9PSEU</name>
<keyword evidence="2" id="KW-1185">Reference proteome</keyword>
<reference evidence="1 2" key="1">
    <citation type="submission" date="2020-03" db="EMBL/GenBank/DDBJ databases">
        <title>Isolation and identification of active actinomycetes.</title>
        <authorList>
            <person name="Sun X."/>
        </authorList>
    </citation>
    <scope>NUCLEOTIDE SEQUENCE [LARGE SCALE GENOMIC DNA]</scope>
    <source>
        <strain evidence="1 2">NEAU-D13</strain>
    </source>
</reference>
<evidence type="ECO:0000313" key="1">
    <source>
        <dbReference type="EMBL" id="NGY64111.1"/>
    </source>
</evidence>
<organism evidence="1 2">
    <name type="scientific">Lentzea alba</name>
    <dbReference type="NCBI Taxonomy" id="2714351"/>
    <lineage>
        <taxon>Bacteria</taxon>
        <taxon>Bacillati</taxon>
        <taxon>Actinomycetota</taxon>
        <taxon>Actinomycetes</taxon>
        <taxon>Pseudonocardiales</taxon>
        <taxon>Pseudonocardiaceae</taxon>
        <taxon>Lentzea</taxon>
    </lineage>
</organism>
<comment type="caution">
    <text evidence="1">The sequence shown here is derived from an EMBL/GenBank/DDBJ whole genome shotgun (WGS) entry which is preliminary data.</text>
</comment>
<proteinExistence type="predicted"/>
<gene>
    <name evidence="1" type="ORF">G7043_34855</name>
</gene>
<dbReference type="EMBL" id="JAAMPJ010000011">
    <property type="protein sequence ID" value="NGY64111.1"/>
    <property type="molecule type" value="Genomic_DNA"/>
</dbReference>
<accession>A0A7C9RUZ7</accession>
<sequence>MSTPFIAQQKLINTDEIPEDQSFSGMRILRVNSNDDERENFENRRYRFQHETEKRHVMRGMLCLKGSEKGRRICVSLHPSLRQFTDIVKYNPSDPPRTVDYEAIGMKSAHEKTQSDFKGAKATNRTDFRRYILEAVQGERTAYLPTVTGWQSVEEFEEDPQPIFVAFDEANPAVLYGEIWLPKRPVMQADGQTQTAALFEAAQSGIAIKSGALDSFFVSLEIELNVSVDAAAQSFADRNGRGTKKNANLVATYDTSSALSRLRNQAIKGTVFEDRVADGRSTGATLTAVQNIVDASTLEQMLLNVISHGNRKREHLKHHHVPIVLPYCREFLQMLDDLFGDVWRDTKQADTYRRLYVHGWAFALKALALAYNQVRRDKLGPIMEVMGQEQTTDHDTVEDLEKRFTEAVSSLEEPKPKVTLKEFKHRLAEIDWRRDRKHWIRITGFLQEKNGTKKVAKLKTTGEVVVAAAASNTPAHISQVENKILSDTWEELTEHESEPLK</sequence>
<dbReference type="InterPro" id="IPR017642">
    <property type="entry name" value="DNA_S_mod_DndB"/>
</dbReference>
<dbReference type="AlphaFoldDB" id="A0A7C9RUZ7"/>
<dbReference type="Pfam" id="PF14072">
    <property type="entry name" value="DndB"/>
    <property type="match status" value="1"/>
</dbReference>